<evidence type="ECO:0000256" key="12">
    <source>
        <dbReference type="SAM" id="MobiDB-lite"/>
    </source>
</evidence>
<protein>
    <submittedName>
        <fullName evidence="14">Gkt protein</fullName>
    </submittedName>
    <submittedName>
        <fullName evidence="16">Probable tyrosyl-DNA phosphodiesterase</fullName>
    </submittedName>
</protein>
<feature type="compositionally biased region" description="Low complexity" evidence="12">
    <location>
        <begin position="118"/>
        <end position="132"/>
    </location>
</feature>
<dbReference type="GO" id="GO:0004527">
    <property type="term" value="F:exonuclease activity"/>
    <property type="evidence" value="ECO:0007669"/>
    <property type="project" value="UniProtKB-KW"/>
</dbReference>
<evidence type="ECO:0000256" key="11">
    <source>
        <dbReference type="PIRSR" id="PIRSR610347-3"/>
    </source>
</evidence>
<proteinExistence type="inferred from homology"/>
<accession>A0A0C9R1Q8</accession>
<dbReference type="Pfam" id="PF10283">
    <property type="entry name" value="zf-CCHH"/>
    <property type="match status" value="1"/>
</dbReference>
<dbReference type="CTD" id="33530"/>
<dbReference type="AlphaFoldDB" id="A0A0C9R1Q8"/>
<dbReference type="Gene3D" id="3.30.870.10">
    <property type="entry name" value="Endonuclease Chain A"/>
    <property type="match status" value="2"/>
</dbReference>
<dbReference type="GO" id="GO:0006281">
    <property type="term" value="P:DNA repair"/>
    <property type="evidence" value="ECO:0007669"/>
    <property type="project" value="UniProtKB-KW"/>
</dbReference>
<feature type="binding site" evidence="10">
    <location>
        <position position="550"/>
    </location>
    <ligand>
        <name>substrate</name>
    </ligand>
</feature>
<feature type="domain" description="PBZ-type" evidence="13">
    <location>
        <begin position="15"/>
        <end position="39"/>
    </location>
</feature>
<dbReference type="Proteomes" id="UP000694866">
    <property type="component" value="Unplaced"/>
</dbReference>
<feature type="active site" description="Nucleophile" evidence="9">
    <location>
        <position position="320"/>
    </location>
</feature>
<feature type="compositionally biased region" description="Polar residues" evidence="12">
    <location>
        <begin position="90"/>
        <end position="110"/>
    </location>
</feature>
<evidence type="ECO:0000256" key="3">
    <source>
        <dbReference type="ARBA" id="ARBA00022722"/>
    </source>
</evidence>
<dbReference type="Pfam" id="PF06087">
    <property type="entry name" value="Tyr-DNA_phospho"/>
    <property type="match status" value="1"/>
</dbReference>
<evidence type="ECO:0000256" key="1">
    <source>
        <dbReference type="ARBA" id="ARBA00004123"/>
    </source>
</evidence>
<dbReference type="SUPFAM" id="SSF56024">
    <property type="entry name" value="Phospholipase D/nuclease"/>
    <property type="match status" value="2"/>
</dbReference>
<sequence>MNSPPSGGYNSQSTKQICPFSEKCYRKNPVHFSEMSHPHLEELVKDLDDAVEVPEVLSFECRDKSLLLDQLRIVQMLMRKERGLLPLSNGRCSQFSQSPGRAPHSQNLHNLPTKHENSSSPSSTLQTSPGPSTKREINSPDTATPKRPRQLPKSQSPPQSSVSSQGSTISESPGLSIIQKYVNCTSQQARRDFRSKAVNRMRQENQEIPYIGSKGEFDMKYALSSPYFVFLTAVQNSPETWNQPYSVTFPEILDVSLGEIEESLHINFMVDVGWLCLQYLLACQSPKMLVLLGQRCDTESLPDIIKVVKVEPPSKYGTHHTKISVLKYTNGVRVIVSTANLYHDDWDNRTQALWISPHLPELPEGSSKAQGDSKTGFKTDFLNYLTFYGPNRIQHWLDVLERCDFSSIDVFFLASVPGNHKEGSRDRWGLRRLAALLSSHAQLPADGAKWSVVAQCSSIGSLGPNFESWVGKDVLTTLSSETTKGLRSTPKFQFIYPTVENYKQSFDMRVGSCCLPYSNQLNAKQTWLSNYSHQWKAGDKCRTQAMPHIKSYTRISPDFKRIPWVVITSANLSKAAWGWGGKATNTILSYEAGVVFFPKFVTNSTTFPIREPDETGTPPFPLPYDVPLTPYGPQDKIFTMDFFSE</sequence>
<keyword evidence="6" id="KW-0269">Exonuclease</keyword>
<evidence type="ECO:0000313" key="14">
    <source>
        <dbReference type="EMBL" id="JAG70543.1"/>
    </source>
</evidence>
<evidence type="ECO:0000313" key="16">
    <source>
        <dbReference type="RefSeq" id="XP_011315263.1"/>
    </source>
</evidence>
<gene>
    <name evidence="14 16" type="primary">gkt</name>
    <name evidence="14" type="ORF">g.10147</name>
</gene>
<dbReference type="GO" id="GO:0017005">
    <property type="term" value="F:3'-tyrosyl-DNA phosphodiesterase activity"/>
    <property type="evidence" value="ECO:0007669"/>
    <property type="project" value="TreeGrafter"/>
</dbReference>
<dbReference type="GO" id="GO:0003697">
    <property type="term" value="F:single-stranded DNA binding"/>
    <property type="evidence" value="ECO:0007669"/>
    <property type="project" value="TreeGrafter"/>
</dbReference>
<comment type="subcellular location">
    <subcellularLocation>
        <location evidence="1">Nucleus</location>
    </subcellularLocation>
</comment>
<reference evidence="14" key="1">
    <citation type="submission" date="2015-01" db="EMBL/GenBank/DDBJ databases">
        <title>Transcriptome Assembly of Fopius arisanus.</title>
        <authorList>
            <person name="Geib S."/>
        </authorList>
    </citation>
    <scope>NUCLEOTIDE SEQUENCE</scope>
</reference>
<dbReference type="PANTHER" id="PTHR12415">
    <property type="entry name" value="TYROSYL-DNA PHOSPHODIESTERASE 1"/>
    <property type="match status" value="1"/>
</dbReference>
<dbReference type="EMBL" id="GBYB01000776">
    <property type="protein sequence ID" value="JAG70543.1"/>
    <property type="molecule type" value="Transcribed_RNA"/>
</dbReference>
<dbReference type="RefSeq" id="XP_011315263.1">
    <property type="nucleotide sequence ID" value="XM_011316961.1"/>
</dbReference>
<feature type="active site" description="Proton donor/acceptor" evidence="9">
    <location>
        <position position="548"/>
    </location>
</feature>
<evidence type="ECO:0000256" key="6">
    <source>
        <dbReference type="ARBA" id="ARBA00022839"/>
    </source>
</evidence>
<evidence type="ECO:0000256" key="7">
    <source>
        <dbReference type="ARBA" id="ARBA00023204"/>
    </source>
</evidence>
<feature type="region of interest" description="Disordered" evidence="12">
    <location>
        <begin position="87"/>
        <end position="171"/>
    </location>
</feature>
<dbReference type="InterPro" id="IPR019406">
    <property type="entry name" value="APLF_PBZ"/>
</dbReference>
<reference evidence="16" key="2">
    <citation type="submission" date="2025-04" db="UniProtKB">
        <authorList>
            <consortium name="RefSeq"/>
        </authorList>
    </citation>
    <scope>IDENTIFICATION</scope>
    <source>
        <strain evidence="16">USDA-PBARC FA_bdor</strain>
        <tissue evidence="16">Whole organism</tissue>
    </source>
</reference>
<feature type="compositionally biased region" description="Low complexity" evidence="12">
    <location>
        <begin position="151"/>
        <end position="171"/>
    </location>
</feature>
<evidence type="ECO:0000256" key="4">
    <source>
        <dbReference type="ARBA" id="ARBA00022763"/>
    </source>
</evidence>
<dbReference type="GO" id="GO:0003690">
    <property type="term" value="F:double-stranded DNA binding"/>
    <property type="evidence" value="ECO:0007669"/>
    <property type="project" value="TreeGrafter"/>
</dbReference>
<name>A0A0C9R1Q8_9HYME</name>
<feature type="binding site" evidence="10">
    <location>
        <position position="322"/>
    </location>
    <ligand>
        <name>substrate</name>
    </ligand>
</feature>
<feature type="site" description="Interaction with DNA" evidence="11">
    <location>
        <position position="573"/>
    </location>
</feature>
<keyword evidence="8" id="KW-0539">Nucleus</keyword>
<comment type="similarity">
    <text evidence="2">Belongs to the tyrosyl-DNA phosphodiesterase family.</text>
</comment>
<evidence type="ECO:0000256" key="9">
    <source>
        <dbReference type="PIRSR" id="PIRSR610347-1"/>
    </source>
</evidence>
<keyword evidence="5" id="KW-0378">Hydrolase</keyword>
<keyword evidence="4" id="KW-0227">DNA damage</keyword>
<organism evidence="14">
    <name type="scientific">Fopius arisanus</name>
    <dbReference type="NCBI Taxonomy" id="64838"/>
    <lineage>
        <taxon>Eukaryota</taxon>
        <taxon>Metazoa</taxon>
        <taxon>Ecdysozoa</taxon>
        <taxon>Arthropoda</taxon>
        <taxon>Hexapoda</taxon>
        <taxon>Insecta</taxon>
        <taxon>Pterygota</taxon>
        <taxon>Neoptera</taxon>
        <taxon>Endopterygota</taxon>
        <taxon>Hymenoptera</taxon>
        <taxon>Apocrita</taxon>
        <taxon>Ichneumonoidea</taxon>
        <taxon>Braconidae</taxon>
        <taxon>Opiinae</taxon>
        <taxon>Fopius</taxon>
    </lineage>
</organism>
<dbReference type="InterPro" id="IPR010347">
    <property type="entry name" value="Tdp1"/>
</dbReference>
<dbReference type="KEGG" id="fas:105274106"/>
<dbReference type="OrthoDB" id="47785at2759"/>
<dbReference type="GeneID" id="105274106"/>
<evidence type="ECO:0000256" key="8">
    <source>
        <dbReference type="ARBA" id="ARBA00023242"/>
    </source>
</evidence>
<accession>A0A9R1UC19</accession>
<keyword evidence="3" id="KW-0540">Nuclease</keyword>
<keyword evidence="15" id="KW-1185">Reference proteome</keyword>
<evidence type="ECO:0000313" key="15">
    <source>
        <dbReference type="Proteomes" id="UP000694866"/>
    </source>
</evidence>
<dbReference type="PANTHER" id="PTHR12415:SF0">
    <property type="entry name" value="TYROSYL-DNA PHOSPHODIESTERASE 1"/>
    <property type="match status" value="1"/>
</dbReference>
<keyword evidence="7" id="KW-0234">DNA repair</keyword>
<dbReference type="GO" id="GO:0005634">
    <property type="term" value="C:nucleus"/>
    <property type="evidence" value="ECO:0007669"/>
    <property type="project" value="UniProtKB-SubCell"/>
</dbReference>
<evidence type="ECO:0000256" key="2">
    <source>
        <dbReference type="ARBA" id="ARBA00010205"/>
    </source>
</evidence>
<evidence type="ECO:0000256" key="5">
    <source>
        <dbReference type="ARBA" id="ARBA00022801"/>
    </source>
</evidence>
<evidence type="ECO:0000259" key="13">
    <source>
        <dbReference type="Pfam" id="PF10283"/>
    </source>
</evidence>
<evidence type="ECO:0000256" key="10">
    <source>
        <dbReference type="PIRSR" id="PIRSR610347-2"/>
    </source>
</evidence>